<feature type="transmembrane region" description="Helical" evidence="9">
    <location>
        <begin position="91"/>
        <end position="111"/>
    </location>
</feature>
<keyword evidence="9" id="KW-0812">Transmembrane</keyword>
<dbReference type="AlphaFoldDB" id="A0A938XYV5"/>
<keyword evidence="7" id="KW-0067">ATP-binding</keyword>
<dbReference type="PRINTS" id="PR00344">
    <property type="entry name" value="BCTRLSENSOR"/>
</dbReference>
<feature type="domain" description="Histidine kinase" evidence="10">
    <location>
        <begin position="316"/>
        <end position="520"/>
    </location>
</feature>
<dbReference type="PROSITE" id="PS50887">
    <property type="entry name" value="GGDEF"/>
    <property type="match status" value="1"/>
</dbReference>
<feature type="transmembrane region" description="Helical" evidence="9">
    <location>
        <begin position="117"/>
        <end position="140"/>
    </location>
</feature>
<dbReference type="InterPro" id="IPR000160">
    <property type="entry name" value="GGDEF_dom"/>
</dbReference>
<proteinExistence type="predicted"/>
<dbReference type="Pfam" id="PF00990">
    <property type="entry name" value="GGDEF"/>
    <property type="match status" value="1"/>
</dbReference>
<feature type="transmembrane region" description="Helical" evidence="9">
    <location>
        <begin position="12"/>
        <end position="45"/>
    </location>
</feature>
<evidence type="ECO:0000256" key="2">
    <source>
        <dbReference type="ARBA" id="ARBA00012438"/>
    </source>
</evidence>
<keyword evidence="5" id="KW-0547">Nucleotide-binding</keyword>
<keyword evidence="9" id="KW-1133">Transmembrane helix</keyword>
<reference evidence="12" key="1">
    <citation type="submission" date="2021-01" db="EMBL/GenBank/DDBJ databases">
        <title>Genomic Encyclopedia of Type Strains, Phase IV (KMG-IV): sequencing the most valuable type-strain genomes for metagenomic binning, comparative biology and taxonomic classification.</title>
        <authorList>
            <person name="Goeker M."/>
        </authorList>
    </citation>
    <scope>NUCLEOTIDE SEQUENCE</scope>
    <source>
        <strain evidence="12">DSM 25523</strain>
    </source>
</reference>
<dbReference type="Pfam" id="PF02518">
    <property type="entry name" value="HATPase_c"/>
    <property type="match status" value="1"/>
</dbReference>
<evidence type="ECO:0000256" key="4">
    <source>
        <dbReference type="ARBA" id="ARBA00022679"/>
    </source>
</evidence>
<dbReference type="SMART" id="SM00387">
    <property type="entry name" value="HATPase_c"/>
    <property type="match status" value="1"/>
</dbReference>
<dbReference type="SUPFAM" id="SSF55874">
    <property type="entry name" value="ATPase domain of HSP90 chaperone/DNA topoisomerase II/histidine kinase"/>
    <property type="match status" value="1"/>
</dbReference>
<evidence type="ECO:0000256" key="7">
    <source>
        <dbReference type="ARBA" id="ARBA00022840"/>
    </source>
</evidence>
<sequence length="534" mass="60504">MKSIRNICVPSLCVILVISSLVLGSASNLVSLLCSAGLFAFSFLFEKRFPLLYKVRLLALVYFHWSLQLNWAMILYYILLVFSLREKQHYLKVMLTALLYLSLYTAIRLSYSPLSEYTLLVTLYDLISIMLFALIVQYIYRVELEKSRLLTENDLLVILDPLTGLLNYDGYIDCIQSLIRKQTRFLLVLLDLQNYKSVNNKSIQTGNETLAQIALVLKKHFPNAYGIARYAGDQFALLLPAGQGKEKMENLLLSKRLGFEVTFGIAQYPEESLTKEAIISTAEERLFQHKRAVWLKREEELFRSEKLKVVGELAAGMAHEIRNPLTTIKGFLQISAKSNYNIKPWFDVIMEEIMRMNELTAEFLQFSKPHISNLKPEPIVDCIRRVLSLTESEALARGHNIVLETPLSDSLLLMDRDKIVQVLLNLIRNAFEAMEAPGEVSIRTILADKDILIEIEDTGCGIAEEVLSKIFDPFYTTKESGTGLGLSICQKIIQDHGGSLHVRSIVNCGTVFSIRLPVCEQEPSPVYAAVGESR</sequence>
<dbReference type="Gene3D" id="1.10.287.130">
    <property type="match status" value="1"/>
</dbReference>
<protein>
    <recommendedName>
        <fullName evidence="2">histidine kinase</fullName>
        <ecNumber evidence="2">2.7.13.3</ecNumber>
    </recommendedName>
</protein>
<evidence type="ECO:0000259" key="10">
    <source>
        <dbReference type="PROSITE" id="PS50109"/>
    </source>
</evidence>
<dbReference type="NCBIfam" id="TIGR00254">
    <property type="entry name" value="GGDEF"/>
    <property type="match status" value="1"/>
</dbReference>
<comment type="caution">
    <text evidence="12">The sequence shown here is derived from an EMBL/GenBank/DDBJ whole genome shotgun (WGS) entry which is preliminary data.</text>
</comment>
<dbReference type="InterPro" id="IPR036890">
    <property type="entry name" value="HATPase_C_sf"/>
</dbReference>
<feature type="transmembrane region" description="Helical" evidence="9">
    <location>
        <begin position="57"/>
        <end position="79"/>
    </location>
</feature>
<evidence type="ECO:0000313" key="13">
    <source>
        <dbReference type="Proteomes" id="UP000717624"/>
    </source>
</evidence>
<keyword evidence="3" id="KW-0597">Phosphoprotein</keyword>
<dbReference type="GO" id="GO:0005524">
    <property type="term" value="F:ATP binding"/>
    <property type="evidence" value="ECO:0007669"/>
    <property type="project" value="UniProtKB-KW"/>
</dbReference>
<dbReference type="PANTHER" id="PTHR43065:SF10">
    <property type="entry name" value="PEROXIDE STRESS-ACTIVATED HISTIDINE KINASE MAK3"/>
    <property type="match status" value="1"/>
</dbReference>
<organism evidence="12 13">
    <name type="scientific">Brevibacillus fulvus</name>
    <dbReference type="NCBI Taxonomy" id="1125967"/>
    <lineage>
        <taxon>Bacteria</taxon>
        <taxon>Bacillati</taxon>
        <taxon>Bacillota</taxon>
        <taxon>Bacilli</taxon>
        <taxon>Bacillales</taxon>
        <taxon>Paenibacillaceae</taxon>
        <taxon>Brevibacillus</taxon>
    </lineage>
</organism>
<feature type="domain" description="GGDEF" evidence="11">
    <location>
        <begin position="183"/>
        <end position="304"/>
    </location>
</feature>
<evidence type="ECO:0000256" key="5">
    <source>
        <dbReference type="ARBA" id="ARBA00022741"/>
    </source>
</evidence>
<evidence type="ECO:0000256" key="3">
    <source>
        <dbReference type="ARBA" id="ARBA00022553"/>
    </source>
</evidence>
<evidence type="ECO:0000259" key="11">
    <source>
        <dbReference type="PROSITE" id="PS50887"/>
    </source>
</evidence>
<evidence type="ECO:0000256" key="6">
    <source>
        <dbReference type="ARBA" id="ARBA00022777"/>
    </source>
</evidence>
<dbReference type="InterPro" id="IPR003594">
    <property type="entry name" value="HATPase_dom"/>
</dbReference>
<dbReference type="Gene3D" id="3.30.565.10">
    <property type="entry name" value="Histidine kinase-like ATPase, C-terminal domain"/>
    <property type="match status" value="1"/>
</dbReference>
<dbReference type="CDD" id="cd01949">
    <property type="entry name" value="GGDEF"/>
    <property type="match status" value="1"/>
</dbReference>
<keyword evidence="4" id="KW-0808">Transferase</keyword>
<dbReference type="CDD" id="cd00082">
    <property type="entry name" value="HisKA"/>
    <property type="match status" value="1"/>
</dbReference>
<keyword evidence="8" id="KW-0902">Two-component regulatory system</keyword>
<dbReference type="SMART" id="SM00267">
    <property type="entry name" value="GGDEF"/>
    <property type="match status" value="1"/>
</dbReference>
<dbReference type="Gene3D" id="3.30.70.270">
    <property type="match status" value="1"/>
</dbReference>
<evidence type="ECO:0000313" key="12">
    <source>
        <dbReference type="EMBL" id="MBM7588951.1"/>
    </source>
</evidence>
<accession>A0A938XYV5</accession>
<dbReference type="InterPro" id="IPR029787">
    <property type="entry name" value="Nucleotide_cyclase"/>
</dbReference>
<dbReference type="Proteomes" id="UP000717624">
    <property type="component" value="Unassembled WGS sequence"/>
</dbReference>
<dbReference type="EMBL" id="JAFBEB010000001">
    <property type="protein sequence ID" value="MBM7588951.1"/>
    <property type="molecule type" value="Genomic_DNA"/>
</dbReference>
<dbReference type="InterPro" id="IPR043128">
    <property type="entry name" value="Rev_trsase/Diguanyl_cyclase"/>
</dbReference>
<dbReference type="Pfam" id="PF00512">
    <property type="entry name" value="HisKA"/>
    <property type="match status" value="1"/>
</dbReference>
<dbReference type="PROSITE" id="PS50109">
    <property type="entry name" value="HIS_KIN"/>
    <property type="match status" value="1"/>
</dbReference>
<dbReference type="InterPro" id="IPR003661">
    <property type="entry name" value="HisK_dim/P_dom"/>
</dbReference>
<dbReference type="PANTHER" id="PTHR43065">
    <property type="entry name" value="SENSOR HISTIDINE KINASE"/>
    <property type="match status" value="1"/>
</dbReference>
<dbReference type="SUPFAM" id="SSF55073">
    <property type="entry name" value="Nucleotide cyclase"/>
    <property type="match status" value="1"/>
</dbReference>
<keyword evidence="13" id="KW-1185">Reference proteome</keyword>
<name>A0A938XYV5_9BACL</name>
<dbReference type="GO" id="GO:0000155">
    <property type="term" value="F:phosphorelay sensor kinase activity"/>
    <property type="evidence" value="ECO:0007669"/>
    <property type="project" value="InterPro"/>
</dbReference>
<dbReference type="InterPro" id="IPR005467">
    <property type="entry name" value="His_kinase_dom"/>
</dbReference>
<dbReference type="InterPro" id="IPR036097">
    <property type="entry name" value="HisK_dim/P_sf"/>
</dbReference>
<evidence type="ECO:0000256" key="1">
    <source>
        <dbReference type="ARBA" id="ARBA00000085"/>
    </source>
</evidence>
<dbReference type="EC" id="2.7.13.3" evidence="2"/>
<dbReference type="SUPFAM" id="SSF47384">
    <property type="entry name" value="Homodimeric domain of signal transducing histidine kinase"/>
    <property type="match status" value="1"/>
</dbReference>
<keyword evidence="9" id="KW-0472">Membrane</keyword>
<keyword evidence="6" id="KW-0418">Kinase</keyword>
<comment type="catalytic activity">
    <reaction evidence="1">
        <text>ATP + protein L-histidine = ADP + protein N-phospho-L-histidine.</text>
        <dbReference type="EC" id="2.7.13.3"/>
    </reaction>
</comment>
<gene>
    <name evidence="12" type="ORF">JOD01_000537</name>
</gene>
<evidence type="ECO:0000256" key="8">
    <source>
        <dbReference type="ARBA" id="ARBA00023012"/>
    </source>
</evidence>
<evidence type="ECO:0000256" key="9">
    <source>
        <dbReference type="SAM" id="Phobius"/>
    </source>
</evidence>
<dbReference type="SMART" id="SM00388">
    <property type="entry name" value="HisKA"/>
    <property type="match status" value="1"/>
</dbReference>
<dbReference type="InterPro" id="IPR004358">
    <property type="entry name" value="Sig_transdc_His_kin-like_C"/>
</dbReference>